<evidence type="ECO:0000256" key="1">
    <source>
        <dbReference type="ARBA" id="ARBA00004651"/>
    </source>
</evidence>
<dbReference type="EMBL" id="DSDK01000143">
    <property type="protein sequence ID" value="HDR50500.1"/>
    <property type="molecule type" value="Genomic_DNA"/>
</dbReference>
<dbReference type="Pfam" id="PF01594">
    <property type="entry name" value="AI-2E_transport"/>
    <property type="match status" value="1"/>
</dbReference>
<evidence type="ECO:0000256" key="6">
    <source>
        <dbReference type="ARBA" id="ARBA00022989"/>
    </source>
</evidence>
<keyword evidence="5 8" id="KW-0812">Transmembrane</keyword>
<name>A0A831LSF3_9BACT</name>
<feature type="transmembrane region" description="Helical" evidence="8">
    <location>
        <begin position="151"/>
        <end position="177"/>
    </location>
</feature>
<dbReference type="GO" id="GO:0005886">
    <property type="term" value="C:plasma membrane"/>
    <property type="evidence" value="ECO:0007669"/>
    <property type="project" value="UniProtKB-SubCell"/>
</dbReference>
<dbReference type="GO" id="GO:0055085">
    <property type="term" value="P:transmembrane transport"/>
    <property type="evidence" value="ECO:0007669"/>
    <property type="project" value="TreeGrafter"/>
</dbReference>
<dbReference type="AlphaFoldDB" id="A0A831LSF3"/>
<dbReference type="Proteomes" id="UP000886047">
    <property type="component" value="Unassembled WGS sequence"/>
</dbReference>
<feature type="transmembrane region" description="Helical" evidence="8">
    <location>
        <begin position="213"/>
        <end position="236"/>
    </location>
</feature>
<evidence type="ECO:0000256" key="2">
    <source>
        <dbReference type="ARBA" id="ARBA00009773"/>
    </source>
</evidence>
<keyword evidence="4" id="KW-1003">Cell membrane</keyword>
<dbReference type="InterPro" id="IPR002549">
    <property type="entry name" value="AI-2E-like"/>
</dbReference>
<sequence length="378" mass="42514">MVQLKGWARNLLLIAGGVFLIFLLWYFSAIVTYILISAVMSFLGRPLVRWLSMIRYKKFRIPKGVAALLTLFAMWFLLITFFRFIIPLLLKELETLSEIDLEAFFNSIEEPLFRLMQISGNEPLLVEDRSFYDVMVDQLTSKIDVSQLSNVFVVVAGTVGDLFIGFFAVSFITFFFLKERSMLREGILLIVPTNLEEKVSNILDSISYLLRRYFVGLILQICMVMLLDTIGLNLIGLSFNHAVIIGFICGLFNVIPYLGPWMGAILGLLIGAALNIHADFMSHTLPLLGLMTAVFLTVQIIDNVLFQPLIYSSSVKAHPLEIFLVILAAGSLAGILGMFLAIPAYTIARVIAKEFFVNMKLVRKLTESLDARSDPDIE</sequence>
<dbReference type="PANTHER" id="PTHR21716">
    <property type="entry name" value="TRANSMEMBRANE PROTEIN"/>
    <property type="match status" value="1"/>
</dbReference>
<comment type="subcellular location">
    <subcellularLocation>
        <location evidence="1">Cell membrane</location>
        <topology evidence="1">Multi-pass membrane protein</topology>
    </subcellularLocation>
</comment>
<keyword evidence="3" id="KW-0813">Transport</keyword>
<keyword evidence="6 8" id="KW-1133">Transmembrane helix</keyword>
<evidence type="ECO:0000256" key="8">
    <source>
        <dbReference type="SAM" id="Phobius"/>
    </source>
</evidence>
<comment type="caution">
    <text evidence="9">The sequence shown here is derived from an EMBL/GenBank/DDBJ whole genome shotgun (WGS) entry which is preliminary data.</text>
</comment>
<evidence type="ECO:0000256" key="5">
    <source>
        <dbReference type="ARBA" id="ARBA00022692"/>
    </source>
</evidence>
<protein>
    <submittedName>
        <fullName evidence="9">AI-2E family transporter</fullName>
    </submittedName>
</protein>
<feature type="transmembrane region" description="Helical" evidence="8">
    <location>
        <begin position="242"/>
        <end position="275"/>
    </location>
</feature>
<feature type="transmembrane region" description="Helical" evidence="8">
    <location>
        <begin position="12"/>
        <end position="43"/>
    </location>
</feature>
<proteinExistence type="inferred from homology"/>
<evidence type="ECO:0000256" key="4">
    <source>
        <dbReference type="ARBA" id="ARBA00022475"/>
    </source>
</evidence>
<gene>
    <name evidence="9" type="ORF">ENN90_02605</name>
</gene>
<feature type="transmembrane region" description="Helical" evidence="8">
    <location>
        <begin position="287"/>
        <end position="310"/>
    </location>
</feature>
<feature type="transmembrane region" description="Helical" evidence="8">
    <location>
        <begin position="64"/>
        <end position="86"/>
    </location>
</feature>
<reference evidence="9" key="1">
    <citation type="journal article" date="2020" name="mSystems">
        <title>Genome- and Community-Level Interaction Insights into Carbon Utilization and Element Cycling Functions of Hydrothermarchaeota in Hydrothermal Sediment.</title>
        <authorList>
            <person name="Zhou Z."/>
            <person name="Liu Y."/>
            <person name="Xu W."/>
            <person name="Pan J."/>
            <person name="Luo Z.H."/>
            <person name="Li M."/>
        </authorList>
    </citation>
    <scope>NUCLEOTIDE SEQUENCE [LARGE SCALE GENOMIC DNA]</scope>
    <source>
        <strain evidence="9">SpSt-1217</strain>
    </source>
</reference>
<organism evidence="9">
    <name type="scientific">Mariniphaga anaerophila</name>
    <dbReference type="NCBI Taxonomy" id="1484053"/>
    <lineage>
        <taxon>Bacteria</taxon>
        <taxon>Pseudomonadati</taxon>
        <taxon>Bacteroidota</taxon>
        <taxon>Bacteroidia</taxon>
        <taxon>Marinilabiliales</taxon>
        <taxon>Prolixibacteraceae</taxon>
        <taxon>Mariniphaga</taxon>
    </lineage>
</organism>
<feature type="transmembrane region" description="Helical" evidence="8">
    <location>
        <begin position="322"/>
        <end position="345"/>
    </location>
</feature>
<evidence type="ECO:0000256" key="7">
    <source>
        <dbReference type="ARBA" id="ARBA00023136"/>
    </source>
</evidence>
<accession>A0A831LSF3</accession>
<evidence type="ECO:0000313" key="9">
    <source>
        <dbReference type="EMBL" id="HDR50500.1"/>
    </source>
</evidence>
<keyword evidence="7 8" id="KW-0472">Membrane</keyword>
<evidence type="ECO:0000256" key="3">
    <source>
        <dbReference type="ARBA" id="ARBA00022448"/>
    </source>
</evidence>
<comment type="similarity">
    <text evidence="2">Belongs to the autoinducer-2 exporter (AI-2E) (TC 2.A.86) family.</text>
</comment>
<dbReference type="PANTHER" id="PTHR21716:SF53">
    <property type="entry name" value="PERMEASE PERM-RELATED"/>
    <property type="match status" value="1"/>
</dbReference>